<dbReference type="RefSeq" id="WP_149113214.1">
    <property type="nucleotide sequence ID" value="NZ_CP042425.1"/>
</dbReference>
<organism evidence="1 2">
    <name type="scientific">Limnoglobus roseus</name>
    <dbReference type="NCBI Taxonomy" id="2598579"/>
    <lineage>
        <taxon>Bacteria</taxon>
        <taxon>Pseudomonadati</taxon>
        <taxon>Planctomycetota</taxon>
        <taxon>Planctomycetia</taxon>
        <taxon>Gemmatales</taxon>
        <taxon>Gemmataceae</taxon>
        <taxon>Limnoglobus</taxon>
    </lineage>
</organism>
<evidence type="ECO:0000313" key="1">
    <source>
        <dbReference type="EMBL" id="QEL18750.1"/>
    </source>
</evidence>
<dbReference type="EMBL" id="CP042425">
    <property type="protein sequence ID" value="QEL18750.1"/>
    <property type="molecule type" value="Genomic_DNA"/>
</dbReference>
<dbReference type="Proteomes" id="UP000324974">
    <property type="component" value="Chromosome"/>
</dbReference>
<accession>A0A5C1AIR3</accession>
<dbReference type="AlphaFoldDB" id="A0A5C1AIR3"/>
<keyword evidence="2" id="KW-1185">Reference proteome</keyword>
<reference evidence="2" key="1">
    <citation type="submission" date="2019-08" db="EMBL/GenBank/DDBJ databases">
        <title>Limnoglobus roseus gen. nov., sp. nov., a novel freshwater planctomycete with a giant genome from the family Gemmataceae.</title>
        <authorList>
            <person name="Kulichevskaya I.S."/>
            <person name="Naumoff D.G."/>
            <person name="Miroshnikov K."/>
            <person name="Ivanova A."/>
            <person name="Philippov D.A."/>
            <person name="Hakobyan A."/>
            <person name="Rijpstra I.C."/>
            <person name="Sinninghe Damste J.S."/>
            <person name="Liesack W."/>
            <person name="Dedysh S.N."/>
        </authorList>
    </citation>
    <scope>NUCLEOTIDE SEQUENCE [LARGE SCALE GENOMIC DNA]</scope>
    <source>
        <strain evidence="2">PX52</strain>
    </source>
</reference>
<sequence length="95" mass="10359">MFVTFTQTRRVSEDGFTPKRCYTGVTYDLAGNAACHAISNGWAREATETEVANFNAANFSENEVMTSVFNSLFATVKRPFEVNPATPAVAAKLEA</sequence>
<gene>
    <name evidence="1" type="ORF">PX52LOC_05787</name>
</gene>
<name>A0A5C1AIR3_9BACT</name>
<protein>
    <submittedName>
        <fullName evidence="1">Uncharacterized protein</fullName>
    </submittedName>
</protein>
<dbReference type="KEGG" id="lrs:PX52LOC_05787"/>
<evidence type="ECO:0000313" key="2">
    <source>
        <dbReference type="Proteomes" id="UP000324974"/>
    </source>
</evidence>
<proteinExistence type="predicted"/>